<feature type="region of interest" description="Disordered" evidence="5">
    <location>
        <begin position="116"/>
        <end position="209"/>
    </location>
</feature>
<dbReference type="InterPro" id="IPR008979">
    <property type="entry name" value="Galactose-bd-like_sf"/>
</dbReference>
<dbReference type="GO" id="GO:0005737">
    <property type="term" value="C:cytoplasm"/>
    <property type="evidence" value="ECO:0007669"/>
    <property type="project" value="TreeGrafter"/>
</dbReference>
<feature type="compositionally biased region" description="Polar residues" evidence="5">
    <location>
        <begin position="133"/>
        <end position="149"/>
    </location>
</feature>
<feature type="region of interest" description="Disordered" evidence="5">
    <location>
        <begin position="576"/>
        <end position="630"/>
    </location>
</feature>
<comment type="subcellular location">
    <subcellularLocation>
        <location evidence="1">Endomembrane system</location>
    </subcellularLocation>
</comment>
<feature type="compositionally biased region" description="Polar residues" evidence="5">
    <location>
        <begin position="576"/>
        <end position="593"/>
    </location>
</feature>
<dbReference type="Pfam" id="PF07738">
    <property type="entry name" value="Sad1_UNC"/>
    <property type="match status" value="1"/>
</dbReference>
<keyword evidence="4" id="KW-0472">Membrane</keyword>
<dbReference type="Gene3D" id="2.60.120.260">
    <property type="entry name" value="Galactose-binding domain-like"/>
    <property type="match status" value="1"/>
</dbReference>
<feature type="domain" description="SUN" evidence="7">
    <location>
        <begin position="245"/>
        <end position="413"/>
    </location>
</feature>
<dbReference type="GO" id="GO:0016020">
    <property type="term" value="C:membrane"/>
    <property type="evidence" value="ECO:0007669"/>
    <property type="project" value="InterPro"/>
</dbReference>
<evidence type="ECO:0000256" key="5">
    <source>
        <dbReference type="SAM" id="MobiDB-lite"/>
    </source>
</evidence>
<feature type="compositionally biased region" description="Polar residues" evidence="5">
    <location>
        <begin position="897"/>
        <end position="913"/>
    </location>
</feature>
<keyword evidence="2" id="KW-0812">Transmembrane</keyword>
<feature type="compositionally biased region" description="Basic residues" evidence="5">
    <location>
        <begin position="812"/>
        <end position="824"/>
    </location>
</feature>
<evidence type="ECO:0000256" key="1">
    <source>
        <dbReference type="ARBA" id="ARBA00004308"/>
    </source>
</evidence>
<feature type="compositionally biased region" description="Basic and acidic residues" evidence="5">
    <location>
        <begin position="122"/>
        <end position="131"/>
    </location>
</feature>
<accession>A0A0D1VMV8</accession>
<dbReference type="InterPro" id="IPR012919">
    <property type="entry name" value="SUN_dom"/>
</dbReference>
<keyword evidence="3" id="KW-1133">Transmembrane helix</keyword>
<evidence type="ECO:0000259" key="7">
    <source>
        <dbReference type="PROSITE" id="PS51469"/>
    </source>
</evidence>
<evidence type="ECO:0000256" key="3">
    <source>
        <dbReference type="ARBA" id="ARBA00022989"/>
    </source>
</evidence>
<dbReference type="PANTHER" id="PTHR12953:SF0">
    <property type="entry name" value="SUN DOMAIN-CONTAINING OSSIFICATION FACTOR"/>
    <property type="match status" value="1"/>
</dbReference>
<dbReference type="PROSITE" id="PS51469">
    <property type="entry name" value="SUN"/>
    <property type="match status" value="1"/>
</dbReference>
<feature type="compositionally biased region" description="Low complexity" evidence="5">
    <location>
        <begin position="598"/>
        <end position="611"/>
    </location>
</feature>
<dbReference type="SUPFAM" id="SSF49785">
    <property type="entry name" value="Galactose-binding domain-like"/>
    <property type="match status" value="1"/>
</dbReference>
<dbReference type="OrthoDB" id="434771at2759"/>
<evidence type="ECO:0000313" key="9">
    <source>
        <dbReference type="Proteomes" id="UP000053599"/>
    </source>
</evidence>
<feature type="signal peptide" evidence="6">
    <location>
        <begin position="1"/>
        <end position="32"/>
    </location>
</feature>
<feature type="compositionally biased region" description="Basic and acidic residues" evidence="5">
    <location>
        <begin position="169"/>
        <end position="180"/>
    </location>
</feature>
<dbReference type="GO" id="GO:0034975">
    <property type="term" value="P:protein folding in endoplasmic reticulum"/>
    <property type="evidence" value="ECO:0007669"/>
    <property type="project" value="TreeGrafter"/>
</dbReference>
<feature type="region of interest" description="Disordered" evidence="5">
    <location>
        <begin position="221"/>
        <end position="261"/>
    </location>
</feature>
<dbReference type="STRING" id="1016849.A0A0D1VMV8"/>
<dbReference type="PANTHER" id="PTHR12953">
    <property type="entry name" value="MEMBRANE PROTEIN CH1 RELATED"/>
    <property type="match status" value="1"/>
</dbReference>
<protein>
    <recommendedName>
        <fullName evidence="7">SUN domain-containing protein</fullName>
    </recommendedName>
</protein>
<dbReference type="EMBL" id="KN846954">
    <property type="protein sequence ID" value="KIV77330.1"/>
    <property type="molecule type" value="Genomic_DNA"/>
</dbReference>
<feature type="region of interest" description="Disordered" evidence="5">
    <location>
        <begin position="532"/>
        <end position="557"/>
    </location>
</feature>
<reference evidence="8 9" key="1">
    <citation type="submission" date="2015-01" db="EMBL/GenBank/DDBJ databases">
        <title>The Genome Sequence of Exophiala sideris CBS121828.</title>
        <authorList>
            <consortium name="The Broad Institute Genomics Platform"/>
            <person name="Cuomo C."/>
            <person name="de Hoog S."/>
            <person name="Gorbushina A."/>
            <person name="Stielow B."/>
            <person name="Teixiera M."/>
            <person name="Abouelleil A."/>
            <person name="Chapman S.B."/>
            <person name="Priest M."/>
            <person name="Young S.K."/>
            <person name="Wortman J."/>
            <person name="Nusbaum C."/>
            <person name="Birren B."/>
        </authorList>
    </citation>
    <scope>NUCLEOTIDE SEQUENCE [LARGE SCALE GENOMIC DNA]</scope>
    <source>
        <strain evidence="8 9">CBS 121828</strain>
    </source>
</reference>
<evidence type="ECO:0000313" key="8">
    <source>
        <dbReference type="EMBL" id="KIV77330.1"/>
    </source>
</evidence>
<keyword evidence="6" id="KW-0732">Signal</keyword>
<evidence type="ECO:0000256" key="6">
    <source>
        <dbReference type="SAM" id="SignalP"/>
    </source>
</evidence>
<feature type="compositionally biased region" description="Low complexity" evidence="5">
    <location>
        <begin position="620"/>
        <end position="630"/>
    </location>
</feature>
<feature type="chain" id="PRO_5002236019" description="SUN domain-containing protein" evidence="6">
    <location>
        <begin position="33"/>
        <end position="941"/>
    </location>
</feature>
<organism evidence="8 9">
    <name type="scientific">Exophiala sideris</name>
    <dbReference type="NCBI Taxonomy" id="1016849"/>
    <lineage>
        <taxon>Eukaryota</taxon>
        <taxon>Fungi</taxon>
        <taxon>Dikarya</taxon>
        <taxon>Ascomycota</taxon>
        <taxon>Pezizomycotina</taxon>
        <taxon>Eurotiomycetes</taxon>
        <taxon>Chaetothyriomycetidae</taxon>
        <taxon>Chaetothyriales</taxon>
        <taxon>Herpotrichiellaceae</taxon>
        <taxon>Exophiala</taxon>
    </lineage>
</organism>
<dbReference type="HOGENOM" id="CLU_006633_0_1_1"/>
<dbReference type="AlphaFoldDB" id="A0A0D1VMV8"/>
<dbReference type="InterPro" id="IPR045120">
    <property type="entry name" value="Suco/Slp1-like"/>
</dbReference>
<feature type="compositionally biased region" description="Polar residues" evidence="5">
    <location>
        <begin position="796"/>
        <end position="809"/>
    </location>
</feature>
<sequence length="941" mass="102708">MHRLRSHSTASPKMWVIRQLLLVLSFLGLAVTASSKSSTATASSTCPSRTVNYITHSLPQQCLASSRAVNVTSSTVGPALASTENTTTLIPAVIETHDSTPPPSPSFVEPVVRTLDPTSTEQDVRSVEPERTVTGSSTSEPSQTSTGHVPQNAADESPLEDGNFLSFGDWKRENLKKGGQSEHLGSGHAAEHREVKKRPSLDHDSLDSLGDDAEIDLDFSGFVSDNIEPPPERQQSSAPVVRENQIGIEPGRGPRAGVRSKDAGTTCKERFNYASYDCAATILKTNPEAKSASAVLGRNKDSYMLNECSAQNKFLILELCDDISIDTIVLANFEFFSSTFRTFRVSVSDKYPVKVDKWKILGTFEARNTRDLQAFLVQNPIIWARYLRIEFLSHYGNEYYCPLSLVRVHGTTMLDEYKHDLESLQSDDDEVESQEGDEASEVDALVLEAIADSILTKTDPVEPTVSVVTSQLAEEANSSASETGSAPLNATQIVSVDAAATTMPTSPANLSATFVNMSMHNGMLQMCEKADRPTAVTRASSERQQSSVGITTKGEETSKPCVSTAALTMNKTLVSPAQSDDSFSTATSSQAPVPSSDVANSSTVVKSSSASPNVNGTKVPASSTQAPAAAPTMQESFFKSVQKRLQMLESNSSLSLQYIEEQSRALRDAFLKVEQRQMAKTTSFLDYLNVTVLNELRDFRQQYDQLWQSTVIELEMQRERYQQESMAINARLGILADEVIFQKRMSLLQMLLILICLGLVLFSKGSLNSYLEMPLVQSVLARSPSSRWLSISGLDTPSQSPFTSRGNSTREARRRQSILKSRRHLPAEDTGDETVSPTDLYRPPTPVSIGESSDDGRDSTIYDDPQFDPSLIERPSTSPPVLLGTESPDETARTVAGFQNGSIDATMMGSPTRSVERGPPMLVVEEATPPSKRLTWNLPDE</sequence>
<dbReference type="FunFam" id="2.60.120.260:FF:000082">
    <property type="entry name" value="Sad1/UNC domain protein"/>
    <property type="match status" value="1"/>
</dbReference>
<feature type="compositionally biased region" description="Basic and acidic residues" evidence="5">
    <location>
        <begin position="189"/>
        <end position="206"/>
    </location>
</feature>
<dbReference type="Proteomes" id="UP000053599">
    <property type="component" value="Unassembled WGS sequence"/>
</dbReference>
<name>A0A0D1VMV8_9EURO</name>
<gene>
    <name evidence="8" type="ORF">PV11_09134</name>
</gene>
<feature type="compositionally biased region" description="Polar residues" evidence="5">
    <location>
        <begin position="537"/>
        <end position="550"/>
    </location>
</feature>
<evidence type="ECO:0000256" key="2">
    <source>
        <dbReference type="ARBA" id="ARBA00022692"/>
    </source>
</evidence>
<dbReference type="GO" id="GO:0012505">
    <property type="term" value="C:endomembrane system"/>
    <property type="evidence" value="ECO:0007669"/>
    <property type="project" value="UniProtKB-SubCell"/>
</dbReference>
<evidence type="ECO:0000256" key="4">
    <source>
        <dbReference type="ARBA" id="ARBA00023136"/>
    </source>
</evidence>
<feature type="region of interest" description="Disordered" evidence="5">
    <location>
        <begin position="796"/>
        <end position="919"/>
    </location>
</feature>
<proteinExistence type="predicted"/>